<feature type="transmembrane region" description="Helical" evidence="2">
    <location>
        <begin position="207"/>
        <end position="223"/>
    </location>
</feature>
<proteinExistence type="predicted"/>
<keyword evidence="2" id="KW-1133">Transmembrane helix</keyword>
<feature type="transmembrane region" description="Helical" evidence="2">
    <location>
        <begin position="5"/>
        <end position="21"/>
    </location>
</feature>
<feature type="transmembrane region" description="Helical" evidence="2">
    <location>
        <begin position="27"/>
        <end position="45"/>
    </location>
</feature>
<accession>V7PBS3</accession>
<name>V7PBS3_PLAYE</name>
<keyword evidence="2" id="KW-0472">Membrane</keyword>
<dbReference type="InterPro" id="IPR006484">
    <property type="entry name" value="PYST_B"/>
</dbReference>
<evidence type="ECO:0000256" key="1">
    <source>
        <dbReference type="SAM" id="Coils"/>
    </source>
</evidence>
<reference evidence="3 4" key="1">
    <citation type="submission" date="2013-11" db="EMBL/GenBank/DDBJ databases">
        <title>The Genome Sequence of Plasmodium yoelii 17X.</title>
        <authorList>
            <consortium name="The Broad Institute Genomics Platform"/>
            <consortium name="The Broad Institute Genome Sequencing Center for Infectious Disease"/>
            <person name="Neafsey D."/>
            <person name="Adams J."/>
            <person name="Walker B."/>
            <person name="Young S.K."/>
            <person name="Zeng Q."/>
            <person name="Gargeya S."/>
            <person name="Fitzgerald M."/>
            <person name="Haas B."/>
            <person name="Abouelleil A."/>
            <person name="Alvarado L."/>
            <person name="Chapman S.B."/>
            <person name="Gainer-Dewar J."/>
            <person name="Goldberg J."/>
            <person name="Griggs A."/>
            <person name="Gujja S."/>
            <person name="Hansen M."/>
            <person name="Howarth C."/>
            <person name="Imamovic A."/>
            <person name="Ireland A."/>
            <person name="Larimer J."/>
            <person name="McCowan C."/>
            <person name="Murphy C."/>
            <person name="Pearson M."/>
            <person name="Poon T.W."/>
            <person name="Priest M."/>
            <person name="Roberts A."/>
            <person name="Saif S."/>
            <person name="Shea T."/>
            <person name="Sykes S."/>
            <person name="Wortman J."/>
            <person name="Nusbaum C."/>
            <person name="Birren B."/>
        </authorList>
    </citation>
    <scope>NUCLEOTIDE SEQUENCE [LARGE SCALE GENOMIC DNA]</scope>
    <source>
        <strain evidence="3 4">17X</strain>
    </source>
</reference>
<evidence type="ECO:0000313" key="3">
    <source>
        <dbReference type="EMBL" id="ETB56445.1"/>
    </source>
</evidence>
<dbReference type="AlphaFoldDB" id="V7PBS3"/>
<keyword evidence="4" id="KW-1185">Reference proteome</keyword>
<organism evidence="3 4">
    <name type="scientific">Plasmodium yoelii 17X</name>
    <dbReference type="NCBI Taxonomy" id="1323249"/>
    <lineage>
        <taxon>Eukaryota</taxon>
        <taxon>Sar</taxon>
        <taxon>Alveolata</taxon>
        <taxon>Apicomplexa</taxon>
        <taxon>Aconoidasida</taxon>
        <taxon>Haemosporida</taxon>
        <taxon>Plasmodiidae</taxon>
        <taxon>Plasmodium</taxon>
        <taxon>Plasmodium (Vinckeia)</taxon>
    </lineage>
</organism>
<evidence type="ECO:0000313" key="4">
    <source>
        <dbReference type="Proteomes" id="UP000018538"/>
    </source>
</evidence>
<protein>
    <recommendedName>
        <fullName evidence="5">Fam-b protein</fullName>
    </recommendedName>
</protein>
<dbReference type="Proteomes" id="UP000018538">
    <property type="component" value="Unassembled WGS sequence"/>
</dbReference>
<sequence>MKVSILKFVFFSIIICFFEYAQNFSYLLFYINLILLFDVLELYYINERNICFEMNVTNFRNNRILADGDNQFNLYEFYESTSSVENQFNDNDNDDEKTISIRNTIDLHVKKDKKSKKLLYLKNVNKKRKKLIHEHHKEIEETEKEIDNINNNKLAIEPIENNYVSEEDFKQLENEGNIVVSEDYENDSNIEDELNNKLELNKMFNGLMKRVMLLNMLFFVLSINEWVEIVFIIMSVALSFEIFFRFYQYVKLYFKVYKTSLKKKKSR</sequence>
<keyword evidence="2" id="KW-0812">Transmembrane</keyword>
<keyword evidence="1" id="KW-0175">Coiled coil</keyword>
<dbReference type="NCBIfam" id="TIGR01597">
    <property type="entry name" value="PYST-B"/>
    <property type="match status" value="1"/>
</dbReference>
<feature type="coiled-coil region" evidence="1">
    <location>
        <begin position="125"/>
        <end position="152"/>
    </location>
</feature>
<dbReference type="EMBL" id="KI635824">
    <property type="protein sequence ID" value="ETB56445.1"/>
    <property type="molecule type" value="Genomic_DNA"/>
</dbReference>
<gene>
    <name evidence="3" type="ORF">YYC_05590</name>
</gene>
<feature type="transmembrane region" description="Helical" evidence="2">
    <location>
        <begin position="229"/>
        <end position="247"/>
    </location>
</feature>
<dbReference type="Pfam" id="PF09592">
    <property type="entry name" value="DUF2031"/>
    <property type="match status" value="1"/>
</dbReference>
<evidence type="ECO:0008006" key="5">
    <source>
        <dbReference type="Google" id="ProtNLM"/>
    </source>
</evidence>
<evidence type="ECO:0000256" key="2">
    <source>
        <dbReference type="SAM" id="Phobius"/>
    </source>
</evidence>